<protein>
    <recommendedName>
        <fullName evidence="5">PKD domain-containing protein</fullName>
    </recommendedName>
</protein>
<evidence type="ECO:0000313" key="4">
    <source>
        <dbReference type="Proteomes" id="UP001320715"/>
    </source>
</evidence>
<dbReference type="RefSeq" id="WP_382265642.1">
    <property type="nucleotide sequence ID" value="NZ_JBHSDD010000019.1"/>
</dbReference>
<evidence type="ECO:0008006" key="5">
    <source>
        <dbReference type="Google" id="ProtNLM"/>
    </source>
</evidence>
<proteinExistence type="predicted"/>
<feature type="compositionally biased region" description="Pro residues" evidence="1">
    <location>
        <begin position="1112"/>
        <end position="1142"/>
    </location>
</feature>
<feature type="compositionally biased region" description="Basic and acidic residues" evidence="1">
    <location>
        <begin position="1451"/>
        <end position="1465"/>
    </location>
</feature>
<comment type="caution">
    <text evidence="3">The sequence shown here is derived from an EMBL/GenBank/DDBJ whole genome shotgun (WGS) entry which is preliminary data.</text>
</comment>
<feature type="compositionally biased region" description="Pro residues" evidence="1">
    <location>
        <begin position="575"/>
        <end position="596"/>
    </location>
</feature>
<feature type="compositionally biased region" description="Low complexity" evidence="1">
    <location>
        <begin position="1092"/>
        <end position="1111"/>
    </location>
</feature>
<feature type="signal peptide" evidence="2">
    <location>
        <begin position="1"/>
        <end position="17"/>
    </location>
</feature>
<dbReference type="Proteomes" id="UP001320715">
    <property type="component" value="Unassembled WGS sequence"/>
</dbReference>
<dbReference type="CDD" id="cd00146">
    <property type="entry name" value="PKD"/>
    <property type="match status" value="1"/>
</dbReference>
<gene>
    <name evidence="3" type="ORF">GTW23_01240</name>
</gene>
<name>A0ABT1CKR3_9HYPH</name>
<feature type="compositionally biased region" description="Low complexity" evidence="1">
    <location>
        <begin position="597"/>
        <end position="614"/>
    </location>
</feature>
<keyword evidence="4" id="KW-1185">Reference proteome</keyword>
<feature type="compositionally biased region" description="Low complexity" evidence="1">
    <location>
        <begin position="686"/>
        <end position="701"/>
    </location>
</feature>
<sequence length="1592" mass="168921">MLLAVCFALVVPLNSFAEDEAEQKIYQEMHSEVKTAFDNAKDKFTNLYDKVSSIRSSVTNWREATTKRTQNASIKDINDLFEGELVAGRDELLKQVLSEEFVEQMKKVEAELGIQIGIPDTEKLLKMLVDKQGREKLYGYMYQLSGYERNLRKSGVFEKLDKLKDRFAKGSEYIDKVGDMLDFVALFDPSNVDPDSPITSLKAIGNVLGAMKDITEAIPGFGHLLDFYIDATEQFTQALDELNTRILDARDGSICGQLGVLSAELKALDEHIKGGSCINFYTNYELQSLLKPVLVWTHAESKETFFYDKDHDVAAYLTSGNQPDLLDPFRALKSSKIASNSKRASPAVFMALARVVTRSKVIVAKPECDDYAQLFSDRSFRAILRQFDVLDHAGAVRAPSGTVLQPAITRSAEISGLCLYDPRMRRLMRDLADRYRHLASVTIDVYPRDREQSPDVSDVRIDGIPLVFGEAGAGKRRVAEFTRIEALVDTRHPLSVEVDAEGFKPALKSLSLSAKRRFATIYMEREKAAQAVPEADTVDEADTDGKEDAAGKADAEVDQPKVEVEPAVKQVSPAPVAPDRPQPVSPQPVPQEPEQPPAQQATAPDAPAQPAEPAGDVPGPETAGDVPAVAAGTEADVDAGTDDAGDVDVPPESAKVGIKETGTDQAADSVDAPEQPSTDQTVDGSAAEAGEDAAGAGNEVAPSAPGSDNIVGLTIARGQVYLGDTIQISTPYRGEDIAGGSDECDPNSTNPFTGCEVTPSGTSGASVYIGPADDTEDLGPARPLPSLEYIWHGSEGVTFEPTTSNDGRTFATFERIGEMKIWAQVVKQGSTIAETEQQTVSVLAPSLSIRFDPASGAKAGSKIKATVVATPMVLPKYWTVRWLEPPTADREELNDNGSEIRFSGAAGKPVTLEATANVAFYGDEIGSVTGSYSLDAGSLDVTARSRGPRPQIWDRASGGLVDLPDGQYVDGQEIDLRAEFAGGDAPADVRWRWSVNDGTSISNEISQTPTVSRSQAGQIDAKVMATDKNGVELASGSISLSVQAQEQPPTDKSGSVASKPAPVPDAADTPDSQPLTQRQDPARPIPAPATPAPVAKQPATAAPASPTTSPTPVEPASPPPDSTPPQSAPPQPAPPQPAPPPAAAACAIGSPKYTAAVELWTRGLSMISAGNAEVGLEALEASLVVCPDPTRQAQFTNLRQQLGGAGATPSQAPLPAVDCSSGGRDYVEAMSHWQQGLSLLGAGDHKVGVVALERSLEKCPDLQRQSQLDRLKTQLEAAAAPQSGEAGACLPGGDRYASAEDAWRRGIALISGGESGAGVALLEMSVGDCPDDTRQSQLEALRQQLNISEENGDEVAGDAGDPSAPTSIEDAVKQAVKDCEPGGARYADAEASWIRGSDLLGAGDRTGGLEALRKSVAICADPDRVANLEQVTVLIEEAIVREQQAQADAQRQAEEAARQAADAERAAQQAPQPVEPKSMDAPSTPQPTRYSGSVEGAPLCRLSFEFSNGQVNGQITGTYEGDQINLTFQGNADGNQFSVPLSGYLIDSSGRFGRVSITGTVRGAFANGFFTGSWTAGNNYQSDRGGWIASPE</sequence>
<feature type="region of interest" description="Disordered" evidence="1">
    <location>
        <begin position="1041"/>
        <end position="1145"/>
    </location>
</feature>
<dbReference type="EMBL" id="JAAAML010000001">
    <property type="protein sequence ID" value="MCO6406784.1"/>
    <property type="molecule type" value="Genomic_DNA"/>
</dbReference>
<feature type="region of interest" description="Disordered" evidence="1">
    <location>
        <begin position="1450"/>
        <end position="1494"/>
    </location>
</feature>
<feature type="chain" id="PRO_5046191430" description="PKD domain-containing protein" evidence="2">
    <location>
        <begin position="18"/>
        <end position="1592"/>
    </location>
</feature>
<feature type="compositionally biased region" description="Acidic residues" evidence="1">
    <location>
        <begin position="635"/>
        <end position="646"/>
    </location>
</feature>
<feature type="region of interest" description="Disordered" evidence="1">
    <location>
        <begin position="527"/>
        <end position="707"/>
    </location>
</feature>
<keyword evidence="2" id="KW-0732">Signal</keyword>
<evidence type="ECO:0000256" key="1">
    <source>
        <dbReference type="SAM" id="MobiDB-lite"/>
    </source>
</evidence>
<feature type="compositionally biased region" description="Polar residues" evidence="1">
    <location>
        <begin position="1041"/>
        <end position="1056"/>
    </location>
</feature>
<feature type="compositionally biased region" description="Polar residues" evidence="1">
    <location>
        <begin position="1481"/>
        <end position="1491"/>
    </location>
</feature>
<feature type="compositionally biased region" description="Basic and acidic residues" evidence="1">
    <location>
        <begin position="543"/>
        <end position="566"/>
    </location>
</feature>
<organism evidence="3 4">
    <name type="scientific">Hoeflea alexandrii</name>
    <dbReference type="NCBI Taxonomy" id="288436"/>
    <lineage>
        <taxon>Bacteria</taxon>
        <taxon>Pseudomonadati</taxon>
        <taxon>Pseudomonadota</taxon>
        <taxon>Alphaproteobacteria</taxon>
        <taxon>Hyphomicrobiales</taxon>
        <taxon>Rhizobiaceae</taxon>
        <taxon>Hoeflea</taxon>
    </lineage>
</organism>
<evidence type="ECO:0000256" key="2">
    <source>
        <dbReference type="SAM" id="SignalP"/>
    </source>
</evidence>
<accession>A0ABT1CKR3</accession>
<reference evidence="3 4" key="1">
    <citation type="submission" date="2020-01" db="EMBL/GenBank/DDBJ databases">
        <title>Genomes of bacteria type strains.</title>
        <authorList>
            <person name="Chen J."/>
            <person name="Zhu S."/>
            <person name="Yang J."/>
        </authorList>
    </citation>
    <scope>NUCLEOTIDE SEQUENCE [LARGE SCALE GENOMIC DNA]</scope>
    <source>
        <strain evidence="3 4">DSM 16655</strain>
    </source>
</reference>
<evidence type="ECO:0000313" key="3">
    <source>
        <dbReference type="EMBL" id="MCO6406784.1"/>
    </source>
</evidence>